<dbReference type="Proteomes" id="UP000187203">
    <property type="component" value="Unassembled WGS sequence"/>
</dbReference>
<evidence type="ECO:0000313" key="2">
    <source>
        <dbReference type="Proteomes" id="UP000187203"/>
    </source>
</evidence>
<gene>
    <name evidence="1" type="ORF">COLO4_22202</name>
</gene>
<sequence>MYSFPLQSKALHCSFPCKVDLPTSFVSEKGVKGGGECVWNLVWVLVGVRIRGLELRGGIRIEEEEKRCAGV</sequence>
<reference evidence="2" key="1">
    <citation type="submission" date="2013-09" db="EMBL/GenBank/DDBJ databases">
        <title>Corchorus olitorius genome sequencing.</title>
        <authorList>
            <person name="Alam M."/>
            <person name="Haque M.S."/>
            <person name="Islam M.S."/>
            <person name="Emdad E.M."/>
            <person name="Islam M.M."/>
            <person name="Ahmed B."/>
            <person name="Halim A."/>
            <person name="Hossen Q.M.M."/>
            <person name="Hossain M.Z."/>
            <person name="Ahmed R."/>
            <person name="Khan M.M."/>
            <person name="Islam R."/>
            <person name="Rashid M.M."/>
            <person name="Khan S.A."/>
            <person name="Rahman M.S."/>
            <person name="Alam M."/>
            <person name="Yahiya A.S."/>
            <person name="Khan M.S."/>
            <person name="Azam M.S."/>
            <person name="Haque T."/>
            <person name="Lashkar M.Z.H."/>
            <person name="Akhand A.I."/>
            <person name="Morshed G."/>
            <person name="Roy S."/>
            <person name="Uddin K.S."/>
            <person name="Rabeya T."/>
            <person name="Hossain A.S."/>
            <person name="Chowdhury A."/>
            <person name="Snigdha A.R."/>
            <person name="Mortoza M.S."/>
            <person name="Matin S.A."/>
            <person name="Hoque S.M.E."/>
            <person name="Islam M.K."/>
            <person name="Roy D.K."/>
            <person name="Haider R."/>
            <person name="Moosa M.M."/>
            <person name="Elias S.M."/>
            <person name="Hasan A.M."/>
            <person name="Jahan S."/>
            <person name="Shafiuddin M."/>
            <person name="Mahmood N."/>
            <person name="Shommy N.S."/>
        </authorList>
    </citation>
    <scope>NUCLEOTIDE SEQUENCE [LARGE SCALE GENOMIC DNA]</scope>
    <source>
        <strain evidence="2">cv. O-4</strain>
    </source>
</reference>
<protein>
    <submittedName>
        <fullName evidence="1">Uncharacterized protein</fullName>
    </submittedName>
</protein>
<organism evidence="1 2">
    <name type="scientific">Corchorus olitorius</name>
    <dbReference type="NCBI Taxonomy" id="93759"/>
    <lineage>
        <taxon>Eukaryota</taxon>
        <taxon>Viridiplantae</taxon>
        <taxon>Streptophyta</taxon>
        <taxon>Embryophyta</taxon>
        <taxon>Tracheophyta</taxon>
        <taxon>Spermatophyta</taxon>
        <taxon>Magnoliopsida</taxon>
        <taxon>eudicotyledons</taxon>
        <taxon>Gunneridae</taxon>
        <taxon>Pentapetalae</taxon>
        <taxon>rosids</taxon>
        <taxon>malvids</taxon>
        <taxon>Malvales</taxon>
        <taxon>Malvaceae</taxon>
        <taxon>Grewioideae</taxon>
        <taxon>Apeibeae</taxon>
        <taxon>Corchorus</taxon>
    </lineage>
</organism>
<keyword evidence="2" id="KW-1185">Reference proteome</keyword>
<name>A0A1R3ING5_9ROSI</name>
<dbReference type="AlphaFoldDB" id="A0A1R3ING5"/>
<proteinExistence type="predicted"/>
<dbReference type="EMBL" id="AWUE01017883">
    <property type="protein sequence ID" value="OMO84129.1"/>
    <property type="molecule type" value="Genomic_DNA"/>
</dbReference>
<evidence type="ECO:0000313" key="1">
    <source>
        <dbReference type="EMBL" id="OMO84129.1"/>
    </source>
</evidence>
<accession>A0A1R3ING5</accession>
<comment type="caution">
    <text evidence="1">The sequence shown here is derived from an EMBL/GenBank/DDBJ whole genome shotgun (WGS) entry which is preliminary data.</text>
</comment>